<evidence type="ECO:0000313" key="2">
    <source>
        <dbReference type="Proteomes" id="UP000076738"/>
    </source>
</evidence>
<accession>A0A167RNC8</accession>
<dbReference type="Proteomes" id="UP000076738">
    <property type="component" value="Unassembled WGS sequence"/>
</dbReference>
<organism evidence="1 2">
    <name type="scientific">Calocera viscosa (strain TUFC12733)</name>
    <dbReference type="NCBI Taxonomy" id="1330018"/>
    <lineage>
        <taxon>Eukaryota</taxon>
        <taxon>Fungi</taxon>
        <taxon>Dikarya</taxon>
        <taxon>Basidiomycota</taxon>
        <taxon>Agaricomycotina</taxon>
        <taxon>Dacrymycetes</taxon>
        <taxon>Dacrymycetales</taxon>
        <taxon>Dacrymycetaceae</taxon>
        <taxon>Calocera</taxon>
    </lineage>
</organism>
<gene>
    <name evidence="1" type="ORF">CALVIDRAFT_123228</name>
</gene>
<dbReference type="EMBL" id="KV417267">
    <property type="protein sequence ID" value="KZP01100.1"/>
    <property type="molecule type" value="Genomic_DNA"/>
</dbReference>
<proteinExistence type="predicted"/>
<dbReference type="PROSITE" id="PS51257">
    <property type="entry name" value="PROKAR_LIPOPROTEIN"/>
    <property type="match status" value="1"/>
</dbReference>
<evidence type="ECO:0000313" key="1">
    <source>
        <dbReference type="EMBL" id="KZP01100.1"/>
    </source>
</evidence>
<name>A0A167RNC8_CALVF</name>
<keyword evidence="2" id="KW-1185">Reference proteome</keyword>
<protein>
    <submittedName>
        <fullName evidence="1">Uncharacterized protein</fullName>
    </submittedName>
</protein>
<reference evidence="1 2" key="1">
    <citation type="journal article" date="2016" name="Mol. Biol. Evol.">
        <title>Comparative Genomics of Early-Diverging Mushroom-Forming Fungi Provides Insights into the Origins of Lignocellulose Decay Capabilities.</title>
        <authorList>
            <person name="Nagy L.G."/>
            <person name="Riley R."/>
            <person name="Tritt A."/>
            <person name="Adam C."/>
            <person name="Daum C."/>
            <person name="Floudas D."/>
            <person name="Sun H."/>
            <person name="Yadav J.S."/>
            <person name="Pangilinan J."/>
            <person name="Larsson K.H."/>
            <person name="Matsuura K."/>
            <person name="Barry K."/>
            <person name="Labutti K."/>
            <person name="Kuo R."/>
            <person name="Ohm R.A."/>
            <person name="Bhattacharya S.S."/>
            <person name="Shirouzu T."/>
            <person name="Yoshinaga Y."/>
            <person name="Martin F.M."/>
            <person name="Grigoriev I.V."/>
            <person name="Hibbett D.S."/>
        </authorList>
    </citation>
    <scope>NUCLEOTIDE SEQUENCE [LARGE SCALE GENOMIC DNA]</scope>
    <source>
        <strain evidence="1 2">TUFC12733</strain>
    </source>
</reference>
<sequence length="77" mass="8629">MRPGQQDLLQQLSITSSFSPCFTLPVPLLLLVSCPVSSSCKHSYNAHPLWPLMHGLSTCRPVYLIFLSFCKSPFPTY</sequence>
<dbReference type="AlphaFoldDB" id="A0A167RNC8"/>